<comment type="caution">
    <text evidence="4">The sequence shown here is derived from an EMBL/GenBank/DDBJ whole genome shotgun (WGS) entry which is preliminary data.</text>
</comment>
<evidence type="ECO:0000256" key="1">
    <source>
        <dbReference type="ARBA" id="ARBA00038158"/>
    </source>
</evidence>
<dbReference type="GeneID" id="98180677"/>
<evidence type="ECO:0000313" key="5">
    <source>
        <dbReference type="Proteomes" id="UP001628179"/>
    </source>
</evidence>
<dbReference type="InterPro" id="IPR029063">
    <property type="entry name" value="SAM-dependent_MTases_sf"/>
</dbReference>
<gene>
    <name evidence="4" type="ORF">MFIFM68171_09935</name>
</gene>
<feature type="region of interest" description="Disordered" evidence="2">
    <location>
        <begin position="1"/>
        <end position="20"/>
    </location>
</feature>
<evidence type="ECO:0000256" key="2">
    <source>
        <dbReference type="SAM" id="MobiDB-lite"/>
    </source>
</evidence>
<dbReference type="Pfam" id="PF13847">
    <property type="entry name" value="Methyltransf_31"/>
    <property type="match status" value="1"/>
</dbReference>
<protein>
    <submittedName>
        <fullName evidence="4">Methyltransferase-UbiE family protein</fullName>
    </submittedName>
</protein>
<dbReference type="Gene3D" id="3.40.50.150">
    <property type="entry name" value="Vaccinia Virus protein VP39"/>
    <property type="match status" value="1"/>
</dbReference>
<reference evidence="4 5" key="1">
    <citation type="submission" date="2024-09" db="EMBL/GenBank/DDBJ databases">
        <title>Itraconazole resistance in Madurella fahalii resulting from another homologue of gene encoding cytochrome P450 14-alpha sterol demethylase (CYP51).</title>
        <authorList>
            <person name="Yoshioka I."/>
            <person name="Fahal A.H."/>
            <person name="Kaneko S."/>
            <person name="Yaguchi T."/>
        </authorList>
    </citation>
    <scope>NUCLEOTIDE SEQUENCE [LARGE SCALE GENOMIC DNA]</scope>
    <source>
        <strain evidence="4 5">IFM 68171</strain>
    </source>
</reference>
<dbReference type="RefSeq" id="XP_070921455.1">
    <property type="nucleotide sequence ID" value="XM_071065354.1"/>
</dbReference>
<evidence type="ECO:0000259" key="3">
    <source>
        <dbReference type="Pfam" id="PF13847"/>
    </source>
</evidence>
<accession>A0ABQ0GPR1</accession>
<dbReference type="InterPro" id="IPR025714">
    <property type="entry name" value="Methyltranfer_dom"/>
</dbReference>
<dbReference type="PANTHER" id="PTHR43591">
    <property type="entry name" value="METHYLTRANSFERASE"/>
    <property type="match status" value="1"/>
</dbReference>
<dbReference type="SUPFAM" id="SSF53335">
    <property type="entry name" value="S-adenosyl-L-methionine-dependent methyltransferases"/>
    <property type="match status" value="1"/>
</dbReference>
<feature type="domain" description="Methyltransferase" evidence="3">
    <location>
        <begin position="45"/>
        <end position="156"/>
    </location>
</feature>
<organism evidence="4 5">
    <name type="scientific">Madurella fahalii</name>
    <dbReference type="NCBI Taxonomy" id="1157608"/>
    <lineage>
        <taxon>Eukaryota</taxon>
        <taxon>Fungi</taxon>
        <taxon>Dikarya</taxon>
        <taxon>Ascomycota</taxon>
        <taxon>Pezizomycotina</taxon>
        <taxon>Sordariomycetes</taxon>
        <taxon>Sordariomycetidae</taxon>
        <taxon>Sordariales</taxon>
        <taxon>Sordariales incertae sedis</taxon>
        <taxon>Madurella</taxon>
    </lineage>
</organism>
<dbReference type="Proteomes" id="UP001628179">
    <property type="component" value="Unassembled WGS sequence"/>
</dbReference>
<keyword evidence="4" id="KW-0489">Methyltransferase</keyword>
<dbReference type="CDD" id="cd02440">
    <property type="entry name" value="AdoMet_MTases"/>
    <property type="match status" value="1"/>
</dbReference>
<dbReference type="GO" id="GO:0008168">
    <property type="term" value="F:methyltransferase activity"/>
    <property type="evidence" value="ECO:0007669"/>
    <property type="project" value="UniProtKB-KW"/>
</dbReference>
<dbReference type="EMBL" id="BAAFSV010000005">
    <property type="protein sequence ID" value="GAB1319725.1"/>
    <property type="molecule type" value="Genomic_DNA"/>
</dbReference>
<proteinExistence type="inferred from homology"/>
<sequence length="279" mass="30446">MTEPRHTPYAPGHAPSQVKHHEWRTAENSAAYLLPHLQRAVHENPSLQFLDVGAGSGTITASLAKYLPSGRLTATDISADILARAQAHAESQGVSNIAFQPASAYALPFADAAFNVAHAHQVLTHLGAPVDAVREMLRVTKRGGIVALREADMLTWCLWPEIPALLRFHEVMVSVQLANGGHAKAGRELVSWVIKAGVEREDVEASFGAWCYSKPEDRRAWGEAMIQRLLDGPLRSKALELGIVTEGDLDWMVKGWEEWIVTGDATLGLMNGEVIVRKA</sequence>
<keyword evidence="5" id="KW-1185">Reference proteome</keyword>
<evidence type="ECO:0000313" key="4">
    <source>
        <dbReference type="EMBL" id="GAB1319725.1"/>
    </source>
</evidence>
<comment type="similarity">
    <text evidence="1">Belongs to the methyltransferase superfamily. LaeA methyltransferase family.</text>
</comment>
<dbReference type="PANTHER" id="PTHR43591:SF24">
    <property type="entry name" value="2-METHOXY-6-POLYPRENYL-1,4-BENZOQUINOL METHYLASE, MITOCHONDRIAL"/>
    <property type="match status" value="1"/>
</dbReference>
<dbReference type="GO" id="GO:0032259">
    <property type="term" value="P:methylation"/>
    <property type="evidence" value="ECO:0007669"/>
    <property type="project" value="UniProtKB-KW"/>
</dbReference>
<keyword evidence="4" id="KW-0808">Transferase</keyword>
<name>A0ABQ0GPR1_9PEZI</name>